<evidence type="ECO:0000313" key="3">
    <source>
        <dbReference type="Proteomes" id="UP000789342"/>
    </source>
</evidence>
<proteinExistence type="predicted"/>
<feature type="compositionally biased region" description="Low complexity" evidence="1">
    <location>
        <begin position="217"/>
        <end position="228"/>
    </location>
</feature>
<feature type="region of interest" description="Disordered" evidence="1">
    <location>
        <begin position="210"/>
        <end position="229"/>
    </location>
</feature>
<gene>
    <name evidence="2" type="ORF">AMORRO_LOCUS2100</name>
</gene>
<dbReference type="SUPFAM" id="SSF47095">
    <property type="entry name" value="HMG-box"/>
    <property type="match status" value="1"/>
</dbReference>
<keyword evidence="3" id="KW-1185">Reference proteome</keyword>
<evidence type="ECO:0000256" key="1">
    <source>
        <dbReference type="SAM" id="MobiDB-lite"/>
    </source>
</evidence>
<dbReference type="EMBL" id="CAJVPV010000859">
    <property type="protein sequence ID" value="CAG8476535.1"/>
    <property type="molecule type" value="Genomic_DNA"/>
</dbReference>
<dbReference type="OrthoDB" id="2314571at2759"/>
<feature type="region of interest" description="Disordered" evidence="1">
    <location>
        <begin position="371"/>
        <end position="394"/>
    </location>
</feature>
<organism evidence="2 3">
    <name type="scientific">Acaulospora morrowiae</name>
    <dbReference type="NCBI Taxonomy" id="94023"/>
    <lineage>
        <taxon>Eukaryota</taxon>
        <taxon>Fungi</taxon>
        <taxon>Fungi incertae sedis</taxon>
        <taxon>Mucoromycota</taxon>
        <taxon>Glomeromycotina</taxon>
        <taxon>Glomeromycetes</taxon>
        <taxon>Diversisporales</taxon>
        <taxon>Acaulosporaceae</taxon>
        <taxon>Acaulospora</taxon>
    </lineage>
</organism>
<sequence>MVREVNYACQWGELKSKKGLPVTDDIKDIIHKFKRDDIFKSTKYTSRMLFQRLYRGNQQKVKRPPNPFIIVRTIFGLVAKENNVSIGDGISRSTLAGLIWSNATPEEISRIQAIFREIKMIHDQKFPNFQYRPERGNATNDRFSNKTAEDFKNHGVLFAPTSTAAYSQGPPPSYINPLPSPVPSIAVNCPPIPTNNHILDGLSDITRREREENRYNSLSSSPSSSPKSMNPIYIRNSEYLEECFIHKLNLNELFDPNITAEELIKPLPDEIKKRPRSMNSFMCFRRKVYLLAVSGGFTEDIKDGRFLTQVVAKIWKRTSKEVKGIYTRLAREVKRIDNDRYKDVKVEKKRICEKQFVNTYMVSYGLSISRRGKNSISPRPRKSSERPTNPPVEDRIDYSISSFVENSTTITANLIPEFMHYNEAHSHILLPVYEQSLCYNPTEWFFSENMVYQ</sequence>
<dbReference type="Gene3D" id="1.10.30.10">
    <property type="entry name" value="High mobility group box domain"/>
    <property type="match status" value="2"/>
</dbReference>
<evidence type="ECO:0000313" key="2">
    <source>
        <dbReference type="EMBL" id="CAG8476535.1"/>
    </source>
</evidence>
<dbReference type="AlphaFoldDB" id="A0A9N8Z6D6"/>
<reference evidence="2" key="1">
    <citation type="submission" date="2021-06" db="EMBL/GenBank/DDBJ databases">
        <authorList>
            <person name="Kallberg Y."/>
            <person name="Tangrot J."/>
            <person name="Rosling A."/>
        </authorList>
    </citation>
    <scope>NUCLEOTIDE SEQUENCE</scope>
    <source>
        <strain evidence="2">CL551</strain>
    </source>
</reference>
<comment type="caution">
    <text evidence="2">The sequence shown here is derived from an EMBL/GenBank/DDBJ whole genome shotgun (WGS) entry which is preliminary data.</text>
</comment>
<protein>
    <submittedName>
        <fullName evidence="2">9072_t:CDS:1</fullName>
    </submittedName>
</protein>
<dbReference type="InterPro" id="IPR036910">
    <property type="entry name" value="HMG_box_dom_sf"/>
</dbReference>
<name>A0A9N8Z6D6_9GLOM</name>
<accession>A0A9N8Z6D6</accession>
<dbReference type="Proteomes" id="UP000789342">
    <property type="component" value="Unassembled WGS sequence"/>
</dbReference>